<gene>
    <name evidence="2" type="ORF">BO222_00210</name>
</gene>
<feature type="transmembrane region" description="Helical" evidence="1">
    <location>
        <begin position="9"/>
        <end position="31"/>
    </location>
</feature>
<dbReference type="Pfam" id="PF07314">
    <property type="entry name" value="Lit"/>
    <property type="match status" value="1"/>
</dbReference>
<feature type="transmembrane region" description="Helical" evidence="1">
    <location>
        <begin position="110"/>
        <end position="127"/>
    </location>
</feature>
<sequence>MPNILVKKILAVLSGFMLILAVLIGSIRLSVFDRSFYMELYDHLDLANQEGISRQDLDDSIFLMLDYVENKRDDLDGTIFWKGKEQPTFNEKEISHMEDVKALWQNAKRWGWIFFALTLMIYIYFFWKTPRTAFSWICWGVVMGTVGFAVILILLGSWMIFDFTSFWIRFHHMFFTNELWILDPMTDFMIVICPENMFSSLIARIFTIFVPTLIVLFVLSVIYLKRKAPIGFENL</sequence>
<protein>
    <recommendedName>
        <fullName evidence="4">TIGR01906 family membrane protein</fullName>
    </recommendedName>
</protein>
<dbReference type="EMBL" id="MPJW01000009">
    <property type="protein sequence ID" value="OLU43369.1"/>
    <property type="molecule type" value="Genomic_DNA"/>
</dbReference>
<organism evidence="2 3">
    <name type="scientific">Ileibacterium valens</name>
    <dbReference type="NCBI Taxonomy" id="1862668"/>
    <lineage>
        <taxon>Bacteria</taxon>
        <taxon>Bacillati</taxon>
        <taxon>Bacillota</taxon>
        <taxon>Erysipelotrichia</taxon>
        <taxon>Erysipelotrichales</taxon>
        <taxon>Erysipelotrichaceae</taxon>
        <taxon>Ileibacterium</taxon>
    </lineage>
</organism>
<comment type="caution">
    <text evidence="2">The sequence shown here is derived from an EMBL/GenBank/DDBJ whole genome shotgun (WGS) entry which is preliminary data.</text>
</comment>
<evidence type="ECO:0000313" key="2">
    <source>
        <dbReference type="EMBL" id="OLU43369.1"/>
    </source>
</evidence>
<keyword evidence="3" id="KW-1185">Reference proteome</keyword>
<evidence type="ECO:0000256" key="1">
    <source>
        <dbReference type="SAM" id="Phobius"/>
    </source>
</evidence>
<dbReference type="InterPro" id="IPR010178">
    <property type="entry name" value="Lit"/>
</dbReference>
<feature type="transmembrane region" description="Helical" evidence="1">
    <location>
        <begin position="201"/>
        <end position="224"/>
    </location>
</feature>
<dbReference type="GeneID" id="82201675"/>
<name>A0A1U7NJD7_9FIRM</name>
<keyword evidence="1" id="KW-0812">Transmembrane</keyword>
<dbReference type="AlphaFoldDB" id="A0A1U7NJD7"/>
<evidence type="ECO:0000313" key="3">
    <source>
        <dbReference type="Proteomes" id="UP000186341"/>
    </source>
</evidence>
<proteinExistence type="predicted"/>
<dbReference type="OrthoDB" id="9813051at2"/>
<dbReference type="Proteomes" id="UP000186341">
    <property type="component" value="Unassembled WGS sequence"/>
</dbReference>
<evidence type="ECO:0008006" key="4">
    <source>
        <dbReference type="Google" id="ProtNLM"/>
    </source>
</evidence>
<keyword evidence="1" id="KW-0472">Membrane</keyword>
<keyword evidence="1" id="KW-1133">Transmembrane helix</keyword>
<reference evidence="2 3" key="1">
    <citation type="submission" date="2016-11" db="EMBL/GenBank/DDBJ databases">
        <title>Description of two novel members of the family Erysipelotrichaceae: Ileibacterium lipovorans gen. nov., sp. nov. and Dubosiella newyorkensis, gen. nov., sp. nov.</title>
        <authorList>
            <person name="Cox L.M."/>
            <person name="Sohn J."/>
            <person name="Tyrrell K.L."/>
            <person name="Citron D.M."/>
            <person name="Lawson P.A."/>
            <person name="Patel N.B."/>
            <person name="Iizumi T."/>
            <person name="Perez-Perez G.I."/>
            <person name="Goldstein E.J."/>
            <person name="Blaser M.J."/>
        </authorList>
    </citation>
    <scope>NUCLEOTIDE SEQUENCE [LARGE SCALE GENOMIC DNA]</scope>
    <source>
        <strain evidence="2 3">NYU-BL-A3</strain>
    </source>
</reference>
<feature type="transmembrane region" description="Helical" evidence="1">
    <location>
        <begin position="134"/>
        <end position="161"/>
    </location>
</feature>
<accession>A0A1U7NJD7</accession>
<dbReference type="RefSeq" id="WP_075817336.1">
    <property type="nucleotide sequence ID" value="NZ_CAJUTZ010000041.1"/>
</dbReference>